<sequence length="207" mass="24482">MELTRMSNGIIKIMSKKYSLYKSNECFDIMQIKNICNLYKVKNQSNESVRLSEINLSSPEFKSFDPKINKNNFEILKSTEFSKKHSFFIRVIYACLKIGVELFNDGDEFVTLKNNYQLIKSLENKKKQIINEHITILKTQYKLADQKISQNYDIFLKQYTMNIRIIDKIMSSVNKLIDSGVFDKTDTLLSLILPYFFTYTEYIEEYN</sequence>
<name>A0A2P1ELD0_9VIRU</name>
<organism evidence="1 2">
    <name type="scientific">Moumouvirus australiensis</name>
    <dbReference type="NCBI Taxonomy" id="2109587"/>
    <lineage>
        <taxon>Viruses</taxon>
        <taxon>Varidnaviria</taxon>
        <taxon>Bamfordvirae</taxon>
        <taxon>Nucleocytoviricota</taxon>
        <taxon>Megaviricetes</taxon>
        <taxon>Imitervirales</taxon>
        <taxon>Mimiviridae</taxon>
        <taxon>Megamimivirinae</taxon>
        <taxon>Moumouvirus</taxon>
        <taxon>Moumouvirus australiense</taxon>
    </lineage>
</organism>
<dbReference type="Proteomes" id="UP000289600">
    <property type="component" value="Segment"/>
</dbReference>
<proteinExistence type="predicted"/>
<accession>A0A2P1ELD0</accession>
<protein>
    <submittedName>
        <fullName evidence="1">Uncharacterized protein</fullName>
    </submittedName>
</protein>
<reference evidence="2" key="1">
    <citation type="submission" date="2018-01" db="EMBL/GenBank/DDBJ databases">
        <title>Testimony of 'menage a trois' revealed by the proteome of Megavirus virophage.</title>
        <authorList>
            <person name="Jeudy S."/>
            <person name="Bertaux L."/>
            <person name="Alempic J.-M."/>
            <person name="Lartigue A."/>
            <person name="Legendre M."/>
            <person name="Philippe N."/>
            <person name="Beucher L."/>
            <person name="Biondi E."/>
            <person name="Juul S."/>
            <person name="Turner D."/>
            <person name="Coute Y."/>
            <person name="Claverie J.-M."/>
            <person name="Abergel C."/>
        </authorList>
    </citation>
    <scope>NUCLEOTIDE SEQUENCE [LARGE SCALE GENOMIC DNA]</scope>
</reference>
<gene>
    <name evidence="1" type="ORF">mc_291</name>
</gene>
<evidence type="ECO:0000313" key="2">
    <source>
        <dbReference type="Proteomes" id="UP000289600"/>
    </source>
</evidence>
<evidence type="ECO:0000313" key="1">
    <source>
        <dbReference type="EMBL" id="AVL94677.1"/>
    </source>
</evidence>
<dbReference type="EMBL" id="MG807320">
    <property type="protein sequence ID" value="AVL94677.1"/>
    <property type="molecule type" value="Genomic_DNA"/>
</dbReference>
<keyword evidence="2" id="KW-1185">Reference proteome</keyword>